<dbReference type="PANTHER" id="PTHR11604">
    <property type="entry name" value="PROFILIN"/>
    <property type="match status" value="1"/>
</dbReference>
<dbReference type="InterPro" id="IPR005455">
    <property type="entry name" value="PFN_euk"/>
</dbReference>
<comment type="similarity">
    <text evidence="2 6">Belongs to the profilin family.</text>
</comment>
<accession>A0AAD6MVN5</accession>
<keyword evidence="4 6" id="KW-0009">Actin-binding</keyword>
<evidence type="ECO:0000256" key="6">
    <source>
        <dbReference type="RuleBase" id="RU003909"/>
    </source>
</evidence>
<evidence type="ECO:0000313" key="7">
    <source>
        <dbReference type="EMBL" id="KAJ5724862.1"/>
    </source>
</evidence>
<dbReference type="Pfam" id="PF00235">
    <property type="entry name" value="Profilin"/>
    <property type="match status" value="1"/>
</dbReference>
<organism evidence="7 8">
    <name type="scientific">Penicillium malachiteum</name>
    <dbReference type="NCBI Taxonomy" id="1324776"/>
    <lineage>
        <taxon>Eukaryota</taxon>
        <taxon>Fungi</taxon>
        <taxon>Dikarya</taxon>
        <taxon>Ascomycota</taxon>
        <taxon>Pezizomycotina</taxon>
        <taxon>Eurotiomycetes</taxon>
        <taxon>Eurotiomycetidae</taxon>
        <taxon>Eurotiales</taxon>
        <taxon>Aspergillaceae</taxon>
        <taxon>Penicillium</taxon>
    </lineage>
</organism>
<gene>
    <name evidence="7" type="ORF">N7493_006590</name>
</gene>
<keyword evidence="8" id="KW-1185">Reference proteome</keyword>
<dbReference type="GO" id="GO:0005856">
    <property type="term" value="C:cytoskeleton"/>
    <property type="evidence" value="ECO:0007669"/>
    <property type="project" value="UniProtKB-SubCell"/>
</dbReference>
<comment type="caution">
    <text evidence="7">The sequence shown here is derived from an EMBL/GenBank/DDBJ whole genome shotgun (WGS) entry which is preliminary data.</text>
</comment>
<dbReference type="PANTHER" id="PTHR11604:SF0">
    <property type="entry name" value="PROFILIN"/>
    <property type="match status" value="1"/>
</dbReference>
<evidence type="ECO:0000256" key="3">
    <source>
        <dbReference type="ARBA" id="ARBA00022490"/>
    </source>
</evidence>
<dbReference type="GO" id="GO:0005938">
    <property type="term" value="C:cell cortex"/>
    <property type="evidence" value="ECO:0007669"/>
    <property type="project" value="TreeGrafter"/>
</dbReference>
<dbReference type="Gene3D" id="3.30.450.30">
    <property type="entry name" value="Dynein light chain 2a, cytoplasmic"/>
    <property type="match status" value="1"/>
</dbReference>
<dbReference type="SUPFAM" id="SSF55770">
    <property type="entry name" value="Profilin (actin-binding protein)"/>
    <property type="match status" value="1"/>
</dbReference>
<dbReference type="AlphaFoldDB" id="A0AAD6MVN5"/>
<keyword evidence="5" id="KW-0206">Cytoskeleton</keyword>
<evidence type="ECO:0000313" key="8">
    <source>
        <dbReference type="Proteomes" id="UP001215712"/>
    </source>
</evidence>
<keyword evidence="3" id="KW-0963">Cytoplasm</keyword>
<comment type="subcellular location">
    <subcellularLocation>
        <location evidence="1">Cytoplasm</location>
        <location evidence="1">Cytoskeleton</location>
    </subcellularLocation>
</comment>
<evidence type="ECO:0000256" key="5">
    <source>
        <dbReference type="ARBA" id="ARBA00023212"/>
    </source>
</evidence>
<evidence type="ECO:0000256" key="1">
    <source>
        <dbReference type="ARBA" id="ARBA00004245"/>
    </source>
</evidence>
<sequence length="85" mass="9321">MQNPDTKAFTNLDQTKVNGLTFNGKKYFTLNAEPGAIYLKKGSDGSIIRKTKQSIIVTEYDGPLQQGESAPLVNSFADYLEAVGY</sequence>
<reference evidence="7" key="2">
    <citation type="submission" date="2023-01" db="EMBL/GenBank/DDBJ databases">
        <authorList>
            <person name="Petersen C."/>
        </authorList>
    </citation>
    <scope>NUCLEOTIDE SEQUENCE</scope>
    <source>
        <strain evidence="7">IBT 17514</strain>
    </source>
</reference>
<reference evidence="7" key="1">
    <citation type="journal article" date="2023" name="IMA Fungus">
        <title>Comparative genomic study of the Penicillium genus elucidates a diverse pangenome and 15 lateral gene transfer events.</title>
        <authorList>
            <person name="Petersen C."/>
            <person name="Sorensen T."/>
            <person name="Nielsen M.R."/>
            <person name="Sondergaard T.E."/>
            <person name="Sorensen J.L."/>
            <person name="Fitzpatrick D.A."/>
            <person name="Frisvad J.C."/>
            <person name="Nielsen K.L."/>
        </authorList>
    </citation>
    <scope>NUCLEOTIDE SEQUENCE</scope>
    <source>
        <strain evidence="7">IBT 17514</strain>
    </source>
</reference>
<proteinExistence type="inferred from homology"/>
<dbReference type="SMART" id="SM00392">
    <property type="entry name" value="PROF"/>
    <property type="match status" value="1"/>
</dbReference>
<dbReference type="EMBL" id="JAQJAN010000008">
    <property type="protein sequence ID" value="KAJ5724862.1"/>
    <property type="molecule type" value="Genomic_DNA"/>
</dbReference>
<evidence type="ECO:0000256" key="2">
    <source>
        <dbReference type="ARBA" id="ARBA00010058"/>
    </source>
</evidence>
<dbReference type="InterPro" id="IPR048278">
    <property type="entry name" value="PFN"/>
</dbReference>
<dbReference type="PRINTS" id="PR00392">
    <property type="entry name" value="PROFILIN"/>
</dbReference>
<dbReference type="Proteomes" id="UP001215712">
    <property type="component" value="Unassembled WGS sequence"/>
</dbReference>
<evidence type="ECO:0000256" key="4">
    <source>
        <dbReference type="ARBA" id="ARBA00023203"/>
    </source>
</evidence>
<protein>
    <recommendedName>
        <fullName evidence="6">Profilin</fullName>
    </recommendedName>
</protein>
<dbReference type="InterPro" id="IPR036140">
    <property type="entry name" value="PFN_sf"/>
</dbReference>
<dbReference type="GO" id="GO:0003785">
    <property type="term" value="F:actin monomer binding"/>
    <property type="evidence" value="ECO:0007669"/>
    <property type="project" value="TreeGrafter"/>
</dbReference>
<name>A0AAD6MVN5_9EURO</name>